<organism evidence="4 6">
    <name type="scientific">Xanthomonas fragariae</name>
    <dbReference type="NCBI Taxonomy" id="48664"/>
    <lineage>
        <taxon>Bacteria</taxon>
        <taxon>Pseudomonadati</taxon>
        <taxon>Pseudomonadota</taxon>
        <taxon>Gammaproteobacteria</taxon>
        <taxon>Lysobacterales</taxon>
        <taxon>Lysobacteraceae</taxon>
        <taxon>Xanthomonas</taxon>
    </lineage>
</organism>
<dbReference type="EMBL" id="LT853882">
    <property type="protein sequence ID" value="SMQ99449.1"/>
    <property type="molecule type" value="Genomic_DNA"/>
</dbReference>
<feature type="domain" description="X-Tfes XVIPCD" evidence="2">
    <location>
        <begin position="543"/>
        <end position="647"/>
    </location>
</feature>
<evidence type="ECO:0000313" key="4">
    <source>
        <dbReference type="EMBL" id="SMR03479.1"/>
    </source>
</evidence>
<gene>
    <name evidence="4" type="ORF">PD5205_02177</name>
    <name evidence="3" type="ORF">PD885_02206</name>
</gene>
<feature type="region of interest" description="Disordered" evidence="1">
    <location>
        <begin position="520"/>
        <end position="564"/>
    </location>
</feature>
<feature type="compositionally biased region" description="Basic and acidic residues" evidence="1">
    <location>
        <begin position="542"/>
        <end position="564"/>
    </location>
</feature>
<evidence type="ECO:0000313" key="6">
    <source>
        <dbReference type="Proteomes" id="UP000195953"/>
    </source>
</evidence>
<accession>A0A1Y6HIZ9</accession>
<evidence type="ECO:0000256" key="1">
    <source>
        <dbReference type="SAM" id="MobiDB-lite"/>
    </source>
</evidence>
<dbReference type="KEGG" id="xfr:BER92_10485"/>
<name>A0A1Y6HIZ9_9XANT</name>
<dbReference type="AlphaFoldDB" id="A0A1Y6HIZ9"/>
<dbReference type="Proteomes" id="UP000195953">
    <property type="component" value="Chromosome 1"/>
</dbReference>
<evidence type="ECO:0000259" key="2">
    <source>
        <dbReference type="Pfam" id="PF20410"/>
    </source>
</evidence>
<keyword evidence="5" id="KW-1185">Reference proteome</keyword>
<dbReference type="eggNOG" id="COG5153">
    <property type="taxonomic scope" value="Bacteria"/>
</dbReference>
<dbReference type="RefSeq" id="WP_002813543.1">
    <property type="nucleotide sequence ID" value="NZ_JAYFSP010000036.1"/>
</dbReference>
<dbReference type="InterPro" id="IPR046519">
    <property type="entry name" value="X-Tfes_XVIPCD"/>
</dbReference>
<feature type="compositionally biased region" description="Basic and acidic residues" evidence="1">
    <location>
        <begin position="520"/>
        <end position="530"/>
    </location>
</feature>
<dbReference type="EMBL" id="LT853885">
    <property type="protein sequence ID" value="SMR03479.1"/>
    <property type="molecule type" value="Genomic_DNA"/>
</dbReference>
<feature type="region of interest" description="Disordered" evidence="1">
    <location>
        <begin position="658"/>
        <end position="678"/>
    </location>
</feature>
<proteinExistence type="predicted"/>
<evidence type="ECO:0000313" key="3">
    <source>
        <dbReference type="EMBL" id="SMQ99449.1"/>
    </source>
</evidence>
<reference evidence="4 6" key="1">
    <citation type="submission" date="2017-05" db="EMBL/GenBank/DDBJ databases">
        <authorList>
            <person name="Song R."/>
            <person name="Chenine A.L."/>
            <person name="Ruprecht R.M."/>
        </authorList>
    </citation>
    <scope>NUCLEOTIDE SEQUENCE [LARGE SCALE GENOMIC DNA]</scope>
    <source>
        <strain evidence="4">PD5205</strain>
    </source>
</reference>
<sequence length="678" mass="73057">MVAAIVSSPVYADARGRAQVGSLIEAISSRLPASDAKRFDAALDVANVGESWVERDYERYVEEPMGAAARDESARAGQALAWTDRQISDNLAATRRWAETARETPHNRYLDHAAGEVAGGAQESYGALKGAIRHGLGMLGETVDLAKFAHQFSTDRDFRNLVIGAASVYASEAIEDPAKLPRDLRHAAVGAWNTWKAGLEQAIREGKEHEYLGNAKGAAAVEIIATFVPTTKLTKLARVAAVADAGEELAPTAGRTLSSLERRQAGALSETLAELVQDARRVQGKGGLEADGANLMFHGLAGVKRSQGALGALVDELRRSSNLDGLLQSGALSPKELAHLARSDVSLFDGQVSFHAALDAAIGKRELTSLKNHEVGAIGEALVSYELAAKGYRDLVPIQNNSGHGIDLAGINPETNRWEIFEVKASVQGIARRQGGDPEDFLTVRLNRAASERGLEQGLWAPQNMWEEQAQAMAARIIEETRDRTTGKLDIKANWARVNIDRDPATGAITGTPEIEKGMTPAERRHERSLCNENAPPARSPADAEHPDHAMHQQIKGKVEEPDRHVGRSFDAISERMTASLLVLAKDNGLTQVDHVGLSRQANGVEAAQKVFVVQGWPTSFSVMYAGMPTVQAAHTPVEQSHQQLEAINARLAQEQLQQSTLAQTQTPPQPGPQMTMT</sequence>
<evidence type="ECO:0000313" key="5">
    <source>
        <dbReference type="Proteomes" id="UP000195877"/>
    </source>
</evidence>
<reference evidence="3 5" key="2">
    <citation type="submission" date="2017-05" db="EMBL/GenBank/DDBJ databases">
        <authorList>
            <person name="Blom J."/>
        </authorList>
    </citation>
    <scope>NUCLEOTIDE SEQUENCE [LARGE SCALE GENOMIC DNA]</scope>
    <source>
        <strain evidence="3">PD885</strain>
    </source>
</reference>
<dbReference type="Pfam" id="PF20410">
    <property type="entry name" value="X-Tfes_XVIPCD"/>
    <property type="match status" value="1"/>
</dbReference>
<protein>
    <recommendedName>
        <fullName evidence="2">X-Tfes XVIPCD domain-containing protein</fullName>
    </recommendedName>
</protein>
<dbReference type="Proteomes" id="UP000195877">
    <property type="component" value="Chromosome 1"/>
</dbReference>